<dbReference type="HAMAP" id="MF_01635">
    <property type="entry name" value="UbiA"/>
    <property type="match status" value="1"/>
</dbReference>
<dbReference type="InterPro" id="IPR039653">
    <property type="entry name" value="Prenyltransferase"/>
</dbReference>
<sequence length="434" mass="47961">MAGVLVFRTISSVGPKILPRCGCNNSCLVDSVFLVRHLCGSTIRGRTSRLERQQASRKVTVKLDPPSCSPFQRNRSIFAGNSGIITGQDINPAGKKIYCDVNPRDFKGQTSRYYQSRRHLNTAGLVEACPPVIQSYLRLIRFDKPIGTWLLYLPCTWSIGLAASPGSLPDLKLLTLFGIGALVMRGAGCTINDMWDIDFDKKVTRTISRPLAAGSLTRFQALVFLGAQLSVGLSILLSLNNYSIILGAASLGLVVTYPLMKRITYWPQAFLGEQFCMTFNWGALLGYAAVQGSCDWSVCLPLYFAGINWTLIYDTIYAHQDKTDDVLIGVKSTALLFEEQTKPWLTGFSVLMLSSLALVGINSAQTWPYYVGLGCVASHLIWQIKTVNLSSSSDCLSKFKSNKWLGLILLLVSWEKKVLLDLRKSDDLIKMITV</sequence>
<keyword evidence="15" id="KW-1185">Reference proteome</keyword>
<name>A0A9X0D9C1_9CNID</name>
<keyword evidence="6 13" id="KW-0812">Transmembrane</keyword>
<keyword evidence="8 13" id="KW-0472">Membrane</keyword>
<dbReference type="PANTHER" id="PTHR11048">
    <property type="entry name" value="PRENYLTRANSFERASES"/>
    <property type="match status" value="1"/>
</dbReference>
<organism evidence="14 15">
    <name type="scientific">Desmophyllum pertusum</name>
    <dbReference type="NCBI Taxonomy" id="174260"/>
    <lineage>
        <taxon>Eukaryota</taxon>
        <taxon>Metazoa</taxon>
        <taxon>Cnidaria</taxon>
        <taxon>Anthozoa</taxon>
        <taxon>Hexacorallia</taxon>
        <taxon>Scleractinia</taxon>
        <taxon>Caryophylliina</taxon>
        <taxon>Caryophylliidae</taxon>
        <taxon>Desmophyllum</taxon>
    </lineage>
</organism>
<dbReference type="EC" id="2.5.1.39" evidence="13"/>
<dbReference type="PROSITE" id="PS00943">
    <property type="entry name" value="UBIA"/>
    <property type="match status" value="1"/>
</dbReference>
<evidence type="ECO:0000256" key="3">
    <source>
        <dbReference type="ARBA" id="ARBA00005985"/>
    </source>
</evidence>
<evidence type="ECO:0000256" key="8">
    <source>
        <dbReference type="ARBA" id="ARBA00023136"/>
    </source>
</evidence>
<dbReference type="NCBIfam" id="TIGR01474">
    <property type="entry name" value="ubiA_proteo"/>
    <property type="match status" value="1"/>
</dbReference>
<keyword evidence="13" id="KW-0496">Mitochondrion</keyword>
<accession>A0A9X0D9C1</accession>
<dbReference type="Pfam" id="PF01040">
    <property type="entry name" value="UbiA"/>
    <property type="match status" value="1"/>
</dbReference>
<dbReference type="EMBL" id="MU825426">
    <property type="protein sequence ID" value="KAJ7389699.1"/>
    <property type="molecule type" value="Genomic_DNA"/>
</dbReference>
<comment type="subcellular location">
    <subcellularLocation>
        <location evidence="2">Membrane</location>
        <topology evidence="2">Multi-pass membrane protein</topology>
    </subcellularLocation>
    <subcellularLocation>
        <location evidence="13">Mitochondrion inner membrane</location>
        <topology evidence="13">Multi-pass membrane protein</topology>
        <orientation evidence="13">Matrix side</orientation>
    </subcellularLocation>
</comment>
<keyword evidence="5 13" id="KW-0831">Ubiquinone biosynthesis</keyword>
<comment type="function">
    <text evidence="13">Catalyzes the prenylation of para-hydroxybenzoate (PHB) with an all-trans polyprenyl group. Mediates the second step in the final reaction sequence of coenzyme Q (CoQ) biosynthesis, which is the condensation of the polyisoprenoid side chain with PHB, generating the first membrane-bound Q intermediate.</text>
</comment>
<dbReference type="CDD" id="cd13959">
    <property type="entry name" value="PT_UbiA_COQ2"/>
    <property type="match status" value="1"/>
</dbReference>
<evidence type="ECO:0000256" key="6">
    <source>
        <dbReference type="ARBA" id="ARBA00022692"/>
    </source>
</evidence>
<dbReference type="PANTHER" id="PTHR11048:SF28">
    <property type="entry name" value="4-HYDROXYBENZOATE POLYPRENYLTRANSFERASE, MITOCHONDRIAL"/>
    <property type="match status" value="1"/>
</dbReference>
<comment type="catalytic activity">
    <reaction evidence="11">
        <text>all-trans-nonaprenyl diphosphate + 4-hydroxybenzoate = 4-hydroxy-3-(all-trans-nonaprenyl)benzoate + diphosphate</text>
        <dbReference type="Rhea" id="RHEA:17709"/>
        <dbReference type="ChEBI" id="CHEBI:17879"/>
        <dbReference type="ChEBI" id="CHEBI:33019"/>
        <dbReference type="ChEBI" id="CHEBI:58391"/>
        <dbReference type="ChEBI" id="CHEBI:84502"/>
        <dbReference type="EC" id="2.5.1.39"/>
    </reaction>
    <physiologicalReaction direction="left-to-right" evidence="11">
        <dbReference type="Rhea" id="RHEA:17710"/>
    </physiologicalReaction>
</comment>
<evidence type="ECO:0000256" key="10">
    <source>
        <dbReference type="ARBA" id="ARBA00049890"/>
    </source>
</evidence>
<dbReference type="InterPro" id="IPR044878">
    <property type="entry name" value="UbiA_sf"/>
</dbReference>
<dbReference type="FunFam" id="1.20.120.1780:FF:000001">
    <property type="entry name" value="4-hydroxybenzoate octaprenyltransferase"/>
    <property type="match status" value="1"/>
</dbReference>
<protein>
    <recommendedName>
        <fullName evidence="13">4-hydroxybenzoate polyprenyltransferase, mitochondrial</fullName>
        <shortName evidence="13">4-HB polyprenyltransferase</shortName>
        <ecNumber evidence="13">2.5.1.39</ecNumber>
    </recommendedName>
    <alternativeName>
        <fullName evidence="13">Para-hydroxybenzoate--polyprenyltransferase</fullName>
        <shortName evidence="13">PHB:PPT</shortName>
        <shortName evidence="13">PHB:polyprenyltransferase</shortName>
    </alternativeName>
</protein>
<evidence type="ECO:0000256" key="4">
    <source>
        <dbReference type="ARBA" id="ARBA00022679"/>
    </source>
</evidence>
<evidence type="ECO:0000256" key="2">
    <source>
        <dbReference type="ARBA" id="ARBA00004141"/>
    </source>
</evidence>
<evidence type="ECO:0000256" key="11">
    <source>
        <dbReference type="ARBA" id="ARBA00050454"/>
    </source>
</evidence>
<reference evidence="14" key="1">
    <citation type="submission" date="2023-01" db="EMBL/GenBank/DDBJ databases">
        <title>Genome assembly of the deep-sea coral Lophelia pertusa.</title>
        <authorList>
            <person name="Herrera S."/>
            <person name="Cordes E."/>
        </authorList>
    </citation>
    <scope>NUCLEOTIDE SEQUENCE</scope>
    <source>
        <strain evidence="14">USNM1676648</strain>
        <tissue evidence="14">Polyp</tissue>
    </source>
</reference>
<comment type="catalytic activity">
    <reaction evidence="10">
        <text>all-trans-decaprenyl diphosphate + 4-hydroxybenzoate = 4-hydroxy-3-(all-trans-decaprenyl)benzoate + diphosphate</text>
        <dbReference type="Rhea" id="RHEA:44564"/>
        <dbReference type="ChEBI" id="CHEBI:17879"/>
        <dbReference type="ChEBI" id="CHEBI:33019"/>
        <dbReference type="ChEBI" id="CHEBI:60721"/>
        <dbReference type="ChEBI" id="CHEBI:84503"/>
        <dbReference type="EC" id="2.5.1.39"/>
    </reaction>
    <physiologicalReaction direction="left-to-right" evidence="10">
        <dbReference type="Rhea" id="RHEA:44565"/>
    </physiologicalReaction>
</comment>
<dbReference type="GO" id="GO:0005743">
    <property type="term" value="C:mitochondrial inner membrane"/>
    <property type="evidence" value="ECO:0007669"/>
    <property type="project" value="UniProtKB-SubCell"/>
</dbReference>
<comment type="caution">
    <text evidence="14">The sequence shown here is derived from an EMBL/GenBank/DDBJ whole genome shotgun (WGS) entry which is preliminary data.</text>
</comment>
<dbReference type="InterPro" id="IPR030470">
    <property type="entry name" value="UbiA_prenylTrfase_CS"/>
</dbReference>
<evidence type="ECO:0000256" key="13">
    <source>
        <dbReference type="HAMAP-Rule" id="MF_03189"/>
    </source>
</evidence>
<evidence type="ECO:0000313" key="15">
    <source>
        <dbReference type="Proteomes" id="UP001163046"/>
    </source>
</evidence>
<gene>
    <name evidence="14" type="primary">COQ2</name>
    <name evidence="14" type="ORF">OS493_029598</name>
</gene>
<comment type="catalytic activity">
    <reaction evidence="12">
        <text>an all-trans-polyprenyl diphosphate + 4-hydroxybenzoate = a 4-hydroxy-3-(all-trans-polyprenyl)benzoate + diphosphate</text>
        <dbReference type="Rhea" id="RHEA:44504"/>
        <dbReference type="Rhea" id="RHEA-COMP:9514"/>
        <dbReference type="Rhea" id="RHEA-COMP:9564"/>
        <dbReference type="ChEBI" id="CHEBI:17879"/>
        <dbReference type="ChEBI" id="CHEBI:33019"/>
        <dbReference type="ChEBI" id="CHEBI:58914"/>
        <dbReference type="ChEBI" id="CHEBI:78396"/>
        <dbReference type="EC" id="2.5.1.39"/>
    </reaction>
    <physiologicalReaction direction="left-to-right" evidence="12">
        <dbReference type="Rhea" id="RHEA:44505"/>
    </physiologicalReaction>
</comment>
<evidence type="ECO:0000256" key="1">
    <source>
        <dbReference type="ARBA" id="ARBA00001946"/>
    </source>
</evidence>
<comment type="cofactor">
    <cofactor evidence="1 13">
        <name>Mg(2+)</name>
        <dbReference type="ChEBI" id="CHEBI:18420"/>
    </cofactor>
</comment>
<dbReference type="OrthoDB" id="18170at2759"/>
<comment type="pathway">
    <text evidence="13">Cofactor biosynthesis; ubiquinone biosynthesis.</text>
</comment>
<dbReference type="GO" id="GO:0006744">
    <property type="term" value="P:ubiquinone biosynthetic process"/>
    <property type="evidence" value="ECO:0007669"/>
    <property type="project" value="UniProtKB-UniRule"/>
</dbReference>
<dbReference type="Proteomes" id="UP001163046">
    <property type="component" value="Unassembled WGS sequence"/>
</dbReference>
<evidence type="ECO:0000256" key="9">
    <source>
        <dbReference type="ARBA" id="ARBA00023229"/>
    </source>
</evidence>
<evidence type="ECO:0000256" key="12">
    <source>
        <dbReference type="ARBA" id="ARBA00051182"/>
    </source>
</evidence>
<keyword evidence="9 13" id="KW-0414">Isoprene biosynthesis</keyword>
<dbReference type="Gene3D" id="1.20.120.1780">
    <property type="entry name" value="UbiA prenyltransferase"/>
    <property type="match status" value="1"/>
</dbReference>
<evidence type="ECO:0000256" key="5">
    <source>
        <dbReference type="ARBA" id="ARBA00022688"/>
    </source>
</evidence>
<evidence type="ECO:0000256" key="7">
    <source>
        <dbReference type="ARBA" id="ARBA00022989"/>
    </source>
</evidence>
<dbReference type="FunFam" id="1.10.357.140:FF:000003">
    <property type="entry name" value="4-hydroxybenzoate polyprenyltransferase, mitochondrial"/>
    <property type="match status" value="1"/>
</dbReference>
<dbReference type="InterPro" id="IPR006370">
    <property type="entry name" value="HB_polyprenyltransferase-like"/>
</dbReference>
<dbReference type="AlphaFoldDB" id="A0A9X0D9C1"/>
<comment type="similarity">
    <text evidence="3 13">Belongs to the UbiA prenyltransferase family.</text>
</comment>
<keyword evidence="7 13" id="KW-1133">Transmembrane helix</keyword>
<dbReference type="GO" id="GO:0008412">
    <property type="term" value="F:4-hydroxybenzoate polyprenyltransferase activity"/>
    <property type="evidence" value="ECO:0007669"/>
    <property type="project" value="UniProtKB-EC"/>
</dbReference>
<keyword evidence="13" id="KW-0999">Mitochondrion inner membrane</keyword>
<evidence type="ECO:0000313" key="14">
    <source>
        <dbReference type="EMBL" id="KAJ7389699.1"/>
    </source>
</evidence>
<dbReference type="GO" id="GO:0008299">
    <property type="term" value="P:isoprenoid biosynthetic process"/>
    <property type="evidence" value="ECO:0007669"/>
    <property type="project" value="UniProtKB-UniRule"/>
</dbReference>
<dbReference type="InterPro" id="IPR000537">
    <property type="entry name" value="UbiA_prenyltransferase"/>
</dbReference>
<proteinExistence type="inferred from homology"/>
<keyword evidence="4 13" id="KW-0808">Transferase</keyword>
<dbReference type="Gene3D" id="1.10.357.140">
    <property type="entry name" value="UbiA prenyltransferase"/>
    <property type="match status" value="1"/>
</dbReference>